<organism evidence="4 5">
    <name type="scientific">Hucho hucho</name>
    <name type="common">huchen</name>
    <dbReference type="NCBI Taxonomy" id="62062"/>
    <lineage>
        <taxon>Eukaryota</taxon>
        <taxon>Metazoa</taxon>
        <taxon>Chordata</taxon>
        <taxon>Craniata</taxon>
        <taxon>Vertebrata</taxon>
        <taxon>Euteleostomi</taxon>
        <taxon>Actinopterygii</taxon>
        <taxon>Neopterygii</taxon>
        <taxon>Teleostei</taxon>
        <taxon>Protacanthopterygii</taxon>
        <taxon>Salmoniformes</taxon>
        <taxon>Salmonidae</taxon>
        <taxon>Salmoninae</taxon>
        <taxon>Hucho</taxon>
    </lineage>
</organism>
<evidence type="ECO:0000256" key="1">
    <source>
        <dbReference type="ARBA" id="ARBA00022468"/>
    </source>
</evidence>
<evidence type="ECO:0000313" key="5">
    <source>
        <dbReference type="Proteomes" id="UP000314982"/>
    </source>
</evidence>
<keyword evidence="1" id="KW-0343">GTPase activation</keyword>
<dbReference type="InterPro" id="IPR035969">
    <property type="entry name" value="Rab-GAP_TBC_sf"/>
</dbReference>
<dbReference type="GO" id="GO:0005096">
    <property type="term" value="F:GTPase activator activity"/>
    <property type="evidence" value="ECO:0007669"/>
    <property type="project" value="UniProtKB-KW"/>
</dbReference>
<feature type="compositionally biased region" description="Low complexity" evidence="2">
    <location>
        <begin position="98"/>
        <end position="108"/>
    </location>
</feature>
<dbReference type="SUPFAM" id="SSF47923">
    <property type="entry name" value="Ypt/Rab-GAP domain of gyp1p"/>
    <property type="match status" value="1"/>
</dbReference>
<proteinExistence type="predicted"/>
<reference evidence="4" key="2">
    <citation type="submission" date="2025-08" db="UniProtKB">
        <authorList>
            <consortium name="Ensembl"/>
        </authorList>
    </citation>
    <scope>IDENTIFICATION</scope>
</reference>
<dbReference type="PROSITE" id="PS50086">
    <property type="entry name" value="TBC_RABGAP"/>
    <property type="match status" value="1"/>
</dbReference>
<dbReference type="STRING" id="62062.ENSHHUP00000022603"/>
<dbReference type="AlphaFoldDB" id="A0A4W5L9Y2"/>
<feature type="compositionally biased region" description="Gly residues" evidence="2">
    <location>
        <begin position="83"/>
        <end position="92"/>
    </location>
</feature>
<evidence type="ECO:0000256" key="2">
    <source>
        <dbReference type="SAM" id="MobiDB-lite"/>
    </source>
</evidence>
<dbReference type="Ensembl" id="ENSHHUT00000023460.1">
    <property type="protein sequence ID" value="ENSHHUP00000022603.1"/>
    <property type="gene ID" value="ENSHHUG00000014170.1"/>
</dbReference>
<dbReference type="InterPro" id="IPR000195">
    <property type="entry name" value="Rab-GAP-TBC_dom"/>
</dbReference>
<dbReference type="Proteomes" id="UP000314982">
    <property type="component" value="Unassembled WGS sequence"/>
</dbReference>
<dbReference type="PANTHER" id="PTHR22957">
    <property type="entry name" value="TBC1 DOMAIN FAMILY MEMBER GTPASE-ACTIVATING PROTEIN"/>
    <property type="match status" value="1"/>
</dbReference>
<accession>A0A4W5L9Y2</accession>
<feature type="compositionally biased region" description="Basic and acidic residues" evidence="2">
    <location>
        <begin position="157"/>
        <end position="178"/>
    </location>
</feature>
<protein>
    <recommendedName>
        <fullName evidence="3">Rab-GAP TBC domain-containing protein</fullName>
    </recommendedName>
</protein>
<keyword evidence="5" id="KW-1185">Reference proteome</keyword>
<name>A0A4W5L9Y2_9TELE</name>
<dbReference type="PANTHER" id="PTHR22957:SF194">
    <property type="entry name" value="SMALL G PROTEIN SIGNALING MODULATOR 2"/>
    <property type="match status" value="1"/>
</dbReference>
<evidence type="ECO:0000259" key="3">
    <source>
        <dbReference type="PROSITE" id="PS50086"/>
    </source>
</evidence>
<sequence>MGKKDMSQMDEKISARYQQVMKEWKSCEVIVKQREKEMQSAIFAKLSSGSSIDSHVLRLIHRDSTLSNEVFMSVDEPEVGGQDTPGGGGGDTPGHSTAVPPAAGGALAPDERPLVEFDSPDSGLPSSRNYSVTSGHSQILSSIDDGQSMEEEGGPGEEARTQTHSVTEEKGRQDSLSEERLCSQLDKLMTNGNGGAEGMPSLSSYTIELLDTVALNLHRIDKDVQRCDRNYCYFTTANLEKLRNIMCSYVWDHLEMGYVQGMCDLLAPLMVILDDGRNLRHHVCLLNGILFPILCTSFHQGPMGLY</sequence>
<dbReference type="Pfam" id="PF00566">
    <property type="entry name" value="RabGAP-TBC"/>
    <property type="match status" value="1"/>
</dbReference>
<dbReference type="GeneTree" id="ENSGT00940000159315"/>
<reference evidence="5" key="1">
    <citation type="submission" date="2018-06" db="EMBL/GenBank/DDBJ databases">
        <title>Genome assembly of Danube salmon.</title>
        <authorList>
            <person name="Macqueen D.J."/>
            <person name="Gundappa M.K."/>
        </authorList>
    </citation>
    <scope>NUCLEOTIDE SEQUENCE [LARGE SCALE GENOMIC DNA]</scope>
</reference>
<evidence type="ECO:0000313" key="4">
    <source>
        <dbReference type="Ensembl" id="ENSHHUP00000022603.1"/>
    </source>
</evidence>
<reference evidence="4" key="3">
    <citation type="submission" date="2025-09" db="UniProtKB">
        <authorList>
            <consortium name="Ensembl"/>
        </authorList>
    </citation>
    <scope>IDENTIFICATION</scope>
</reference>
<feature type="compositionally biased region" description="Polar residues" evidence="2">
    <location>
        <begin position="124"/>
        <end position="145"/>
    </location>
</feature>
<dbReference type="Gene3D" id="1.10.8.270">
    <property type="entry name" value="putative rabgap domain of human tbc1 domain family member 14 like domains"/>
    <property type="match status" value="1"/>
</dbReference>
<feature type="domain" description="Rab-GAP TBC" evidence="3">
    <location>
        <begin position="198"/>
        <end position="306"/>
    </location>
</feature>
<feature type="region of interest" description="Disordered" evidence="2">
    <location>
        <begin position="76"/>
        <end position="178"/>
    </location>
</feature>